<evidence type="ECO:0000256" key="4">
    <source>
        <dbReference type="ARBA" id="ARBA00022833"/>
    </source>
</evidence>
<comment type="caution">
    <text evidence="8">The sequence shown here is derived from an EMBL/GenBank/DDBJ whole genome shotgun (WGS) entry which is preliminary data.</text>
</comment>
<proteinExistence type="predicted"/>
<dbReference type="SUPFAM" id="SSF55486">
    <property type="entry name" value="Metalloproteases ('zincins'), catalytic domain"/>
    <property type="match status" value="1"/>
</dbReference>
<dbReference type="Gene3D" id="3.40.390.10">
    <property type="entry name" value="Collagenase (Catalytic Domain)"/>
    <property type="match status" value="1"/>
</dbReference>
<dbReference type="InterPro" id="IPR024079">
    <property type="entry name" value="MetalloPept_cat_dom_sf"/>
</dbReference>
<sequence>MKKLFKLAVLMIALLLGWNWYQNHPEQSQAVLTQLNGYAMSVKDNINRAIEQHQQATSTTPQADSKNVSADQTPVESIVQGANLSDTYYYTYEDNMPAAAQRVFENAVQVYNQTGLVHLIAGTGSNQQNTIKFGVYHKQIDNLSQNSVELGLGGPEIIKETSILGTTSINHGTANLNATYQQSFTNSVAIHELGHALGLDHSQSRLSVMYPYDQGLTQLSAGDINALKTIYAKS</sequence>
<evidence type="ECO:0000259" key="7">
    <source>
        <dbReference type="SMART" id="SM00235"/>
    </source>
</evidence>
<keyword evidence="9" id="KW-1185">Reference proteome</keyword>
<evidence type="ECO:0000256" key="2">
    <source>
        <dbReference type="ARBA" id="ARBA00022723"/>
    </source>
</evidence>
<protein>
    <recommendedName>
        <fullName evidence="7">Peptidase metallopeptidase domain-containing protein</fullName>
    </recommendedName>
</protein>
<dbReference type="InterPro" id="IPR006026">
    <property type="entry name" value="Peptidase_Metallo"/>
</dbReference>
<evidence type="ECO:0000256" key="1">
    <source>
        <dbReference type="ARBA" id="ARBA00022670"/>
    </source>
</evidence>
<keyword evidence="1" id="KW-0645">Protease</keyword>
<keyword evidence="3" id="KW-0378">Hydrolase</keyword>
<evidence type="ECO:0000256" key="6">
    <source>
        <dbReference type="SAM" id="SignalP"/>
    </source>
</evidence>
<dbReference type="Proteomes" id="UP000838102">
    <property type="component" value="Unassembled WGS sequence"/>
</dbReference>
<feature type="domain" description="Peptidase metallopeptidase" evidence="7">
    <location>
        <begin position="76"/>
        <end position="233"/>
    </location>
</feature>
<keyword evidence="2" id="KW-0479">Metal-binding</keyword>
<accession>A0ABM9D5B2</accession>
<dbReference type="EMBL" id="CAKOEU010000007">
    <property type="protein sequence ID" value="CAH1856655.1"/>
    <property type="molecule type" value="Genomic_DNA"/>
</dbReference>
<feature type="chain" id="PRO_5046647986" description="Peptidase metallopeptidase domain-containing protein" evidence="6">
    <location>
        <begin position="22"/>
        <end position="234"/>
    </location>
</feature>
<dbReference type="Pfam" id="PF00413">
    <property type="entry name" value="Peptidase_M10"/>
    <property type="match status" value="1"/>
</dbReference>
<keyword evidence="6" id="KW-0732">Signal</keyword>
<dbReference type="SMART" id="SM00235">
    <property type="entry name" value="ZnMc"/>
    <property type="match status" value="1"/>
</dbReference>
<name>A0ABM9D5B2_9LACO</name>
<evidence type="ECO:0000256" key="3">
    <source>
        <dbReference type="ARBA" id="ARBA00022801"/>
    </source>
</evidence>
<keyword evidence="4" id="KW-0862">Zinc</keyword>
<evidence type="ECO:0000313" key="9">
    <source>
        <dbReference type="Proteomes" id="UP000838102"/>
    </source>
</evidence>
<dbReference type="InterPro" id="IPR001818">
    <property type="entry name" value="Pept_M10_metallopeptidase"/>
</dbReference>
<organism evidence="8 9">
    <name type="scientific">Convivina praedatoris</name>
    <dbReference type="NCBI Taxonomy" id="2880963"/>
    <lineage>
        <taxon>Bacteria</taxon>
        <taxon>Bacillati</taxon>
        <taxon>Bacillota</taxon>
        <taxon>Bacilli</taxon>
        <taxon>Lactobacillales</taxon>
        <taxon>Lactobacillaceae</taxon>
        <taxon>Convivina</taxon>
    </lineage>
</organism>
<evidence type="ECO:0000313" key="8">
    <source>
        <dbReference type="EMBL" id="CAH1856655.1"/>
    </source>
</evidence>
<dbReference type="RefSeq" id="WP_248706683.1">
    <property type="nucleotide sequence ID" value="NZ_CAKOET010000008.1"/>
</dbReference>
<evidence type="ECO:0000256" key="5">
    <source>
        <dbReference type="SAM" id="MobiDB-lite"/>
    </source>
</evidence>
<gene>
    <name evidence="8" type="ORF">LMG032447_01338</name>
</gene>
<feature type="signal peptide" evidence="6">
    <location>
        <begin position="1"/>
        <end position="21"/>
    </location>
</feature>
<feature type="region of interest" description="Disordered" evidence="5">
    <location>
        <begin position="52"/>
        <end position="72"/>
    </location>
</feature>
<reference evidence="8" key="1">
    <citation type="submission" date="2022-03" db="EMBL/GenBank/DDBJ databases">
        <authorList>
            <person name="Hettiarachchi G."/>
        </authorList>
    </citation>
    <scope>NUCLEOTIDE SEQUENCE</scope>
    <source>
        <strain evidence="8">LMG 32447</strain>
    </source>
</reference>